<gene>
    <name evidence="5" type="ORF">POLS_LOCUS6262</name>
</gene>
<dbReference type="PANTHER" id="PTHR34997">
    <property type="entry name" value="AM15"/>
    <property type="match status" value="1"/>
</dbReference>
<organism evidence="5 6">
    <name type="scientific">Penicillium olsonii</name>
    <dbReference type="NCBI Taxonomy" id="99116"/>
    <lineage>
        <taxon>Eukaryota</taxon>
        <taxon>Fungi</taxon>
        <taxon>Dikarya</taxon>
        <taxon>Ascomycota</taxon>
        <taxon>Pezizomycotina</taxon>
        <taxon>Eurotiomycetes</taxon>
        <taxon>Eurotiomycetidae</taxon>
        <taxon>Eurotiales</taxon>
        <taxon>Aspergillaceae</taxon>
        <taxon>Penicillium</taxon>
    </lineage>
</organism>
<dbReference type="InterPro" id="IPR018392">
    <property type="entry name" value="LysM"/>
</dbReference>
<keyword evidence="1" id="KW-0147">Chitin-binding</keyword>
<dbReference type="InterPro" id="IPR036779">
    <property type="entry name" value="LysM_dom_sf"/>
</dbReference>
<dbReference type="PROSITE" id="PS51782">
    <property type="entry name" value="LYSM"/>
    <property type="match status" value="1"/>
</dbReference>
<evidence type="ECO:0000313" key="6">
    <source>
        <dbReference type="Proteomes" id="UP001153618"/>
    </source>
</evidence>
<dbReference type="AlphaFoldDB" id="A0A9W4MUX1"/>
<proteinExistence type="predicted"/>
<dbReference type="PANTHER" id="PTHR34997:SF2">
    <property type="entry name" value="LYSM DOMAIN-CONTAINING PROTEIN-RELATED"/>
    <property type="match status" value="1"/>
</dbReference>
<dbReference type="SUPFAM" id="SSF54106">
    <property type="entry name" value="LysM domain"/>
    <property type="match status" value="1"/>
</dbReference>
<sequence>MASNCMRFYKVQADNDCYDIAQQAEAALDDFYDWNPAVGNDCSGLEKNVFVCIGVSGYATTITSGTPVPVTPTPTQAGMVTGCLRLYDVQKDQDCADIASEAGVAQT</sequence>
<dbReference type="InterPro" id="IPR052210">
    <property type="entry name" value="LysM1-like"/>
</dbReference>
<keyword evidence="2" id="KW-0732">Signal</keyword>
<dbReference type="Gene3D" id="3.10.350.10">
    <property type="entry name" value="LysM domain"/>
    <property type="match status" value="1"/>
</dbReference>
<accession>A0A9W4MUX1</accession>
<evidence type="ECO:0000313" key="5">
    <source>
        <dbReference type="EMBL" id="CAG8157685.1"/>
    </source>
</evidence>
<dbReference type="OrthoDB" id="5985073at2759"/>
<keyword evidence="3" id="KW-0843">Virulence</keyword>
<feature type="domain" description="LysM" evidence="4">
    <location>
        <begin position="7"/>
        <end position="53"/>
    </location>
</feature>
<evidence type="ECO:0000259" key="4">
    <source>
        <dbReference type="PROSITE" id="PS51782"/>
    </source>
</evidence>
<name>A0A9W4MUX1_PENOL</name>
<dbReference type="Proteomes" id="UP001153618">
    <property type="component" value="Unassembled WGS sequence"/>
</dbReference>
<dbReference type="EMBL" id="CAJVOS010000034">
    <property type="protein sequence ID" value="CAG8157685.1"/>
    <property type="molecule type" value="Genomic_DNA"/>
</dbReference>
<evidence type="ECO:0000256" key="3">
    <source>
        <dbReference type="ARBA" id="ARBA00023026"/>
    </source>
</evidence>
<comment type="caution">
    <text evidence="5">The sequence shown here is derived from an EMBL/GenBank/DDBJ whole genome shotgun (WGS) entry which is preliminary data.</text>
</comment>
<evidence type="ECO:0000256" key="2">
    <source>
        <dbReference type="ARBA" id="ARBA00022729"/>
    </source>
</evidence>
<reference evidence="5" key="1">
    <citation type="submission" date="2021-07" db="EMBL/GenBank/DDBJ databases">
        <authorList>
            <person name="Branca A.L. A."/>
        </authorList>
    </citation>
    <scope>NUCLEOTIDE SEQUENCE</scope>
</reference>
<evidence type="ECO:0000256" key="1">
    <source>
        <dbReference type="ARBA" id="ARBA00022669"/>
    </source>
</evidence>
<protein>
    <recommendedName>
        <fullName evidence="4">LysM domain-containing protein</fullName>
    </recommendedName>
</protein>
<dbReference type="CDD" id="cd00118">
    <property type="entry name" value="LysM"/>
    <property type="match status" value="1"/>
</dbReference>
<dbReference type="GO" id="GO:0008061">
    <property type="term" value="F:chitin binding"/>
    <property type="evidence" value="ECO:0007669"/>
    <property type="project" value="UniProtKB-KW"/>
</dbReference>
<keyword evidence="6" id="KW-1185">Reference proteome</keyword>